<evidence type="ECO:0000313" key="2">
    <source>
        <dbReference type="EMBL" id="KAJ8366509.1"/>
    </source>
</evidence>
<dbReference type="Proteomes" id="UP001221898">
    <property type="component" value="Unassembled WGS sequence"/>
</dbReference>
<dbReference type="EMBL" id="JAINUG010000582">
    <property type="protein sequence ID" value="KAJ8366509.1"/>
    <property type="molecule type" value="Genomic_DNA"/>
</dbReference>
<keyword evidence="3" id="KW-1185">Reference proteome</keyword>
<sequence length="88" mass="9591">MYLERLDLDNIIQVKKAEVTNRQENRTKPTQRGPAPSRPDIGELGVTATAGHHGFTALVTGVHGDLFHGVRIPERDGDLNPSVNLPSP</sequence>
<feature type="compositionally biased region" description="Basic and acidic residues" evidence="1">
    <location>
        <begin position="17"/>
        <end position="27"/>
    </location>
</feature>
<evidence type="ECO:0000256" key="1">
    <source>
        <dbReference type="SAM" id="MobiDB-lite"/>
    </source>
</evidence>
<feature type="region of interest" description="Disordered" evidence="1">
    <location>
        <begin position="17"/>
        <end position="48"/>
    </location>
</feature>
<dbReference type="AlphaFoldDB" id="A0AAD7R5R0"/>
<proteinExistence type="predicted"/>
<accession>A0AAD7R5R0</accession>
<organism evidence="2 3">
    <name type="scientific">Aldrovandia affinis</name>
    <dbReference type="NCBI Taxonomy" id="143900"/>
    <lineage>
        <taxon>Eukaryota</taxon>
        <taxon>Metazoa</taxon>
        <taxon>Chordata</taxon>
        <taxon>Craniata</taxon>
        <taxon>Vertebrata</taxon>
        <taxon>Euteleostomi</taxon>
        <taxon>Actinopterygii</taxon>
        <taxon>Neopterygii</taxon>
        <taxon>Teleostei</taxon>
        <taxon>Notacanthiformes</taxon>
        <taxon>Halosauridae</taxon>
        <taxon>Aldrovandia</taxon>
    </lineage>
</organism>
<comment type="caution">
    <text evidence="2">The sequence shown here is derived from an EMBL/GenBank/DDBJ whole genome shotgun (WGS) entry which is preliminary data.</text>
</comment>
<gene>
    <name evidence="2" type="ORF">AAFF_G00353290</name>
</gene>
<evidence type="ECO:0000313" key="3">
    <source>
        <dbReference type="Proteomes" id="UP001221898"/>
    </source>
</evidence>
<name>A0AAD7R5R0_9TELE</name>
<reference evidence="2" key="1">
    <citation type="journal article" date="2023" name="Science">
        <title>Genome structures resolve the early diversification of teleost fishes.</title>
        <authorList>
            <person name="Parey E."/>
            <person name="Louis A."/>
            <person name="Montfort J."/>
            <person name="Bouchez O."/>
            <person name="Roques C."/>
            <person name="Iampietro C."/>
            <person name="Lluch J."/>
            <person name="Castinel A."/>
            <person name="Donnadieu C."/>
            <person name="Desvignes T."/>
            <person name="Floi Bucao C."/>
            <person name="Jouanno E."/>
            <person name="Wen M."/>
            <person name="Mejri S."/>
            <person name="Dirks R."/>
            <person name="Jansen H."/>
            <person name="Henkel C."/>
            <person name="Chen W.J."/>
            <person name="Zahm M."/>
            <person name="Cabau C."/>
            <person name="Klopp C."/>
            <person name="Thompson A.W."/>
            <person name="Robinson-Rechavi M."/>
            <person name="Braasch I."/>
            <person name="Lecointre G."/>
            <person name="Bobe J."/>
            <person name="Postlethwait J.H."/>
            <person name="Berthelot C."/>
            <person name="Roest Crollius H."/>
            <person name="Guiguen Y."/>
        </authorList>
    </citation>
    <scope>NUCLEOTIDE SEQUENCE</scope>
    <source>
        <strain evidence="2">NC1722</strain>
    </source>
</reference>
<protein>
    <submittedName>
        <fullName evidence="2">Uncharacterized protein</fullName>
    </submittedName>
</protein>